<evidence type="ECO:0000256" key="1">
    <source>
        <dbReference type="SAM" id="MobiDB-lite"/>
    </source>
</evidence>
<dbReference type="Proteomes" id="UP000307440">
    <property type="component" value="Unassembled WGS sequence"/>
</dbReference>
<dbReference type="AlphaFoldDB" id="A0A5C3L9G8"/>
<feature type="region of interest" description="Disordered" evidence="1">
    <location>
        <begin position="1"/>
        <end position="58"/>
    </location>
</feature>
<accession>A0A5C3L9G8</accession>
<evidence type="ECO:0000313" key="2">
    <source>
        <dbReference type="EMBL" id="TFK29312.1"/>
    </source>
</evidence>
<feature type="compositionally biased region" description="Polar residues" evidence="1">
    <location>
        <begin position="94"/>
        <end position="114"/>
    </location>
</feature>
<feature type="compositionally biased region" description="Low complexity" evidence="1">
    <location>
        <begin position="191"/>
        <end position="202"/>
    </location>
</feature>
<keyword evidence="3" id="KW-1185">Reference proteome</keyword>
<gene>
    <name evidence="2" type="ORF">FA15DRAFT_664245</name>
</gene>
<proteinExistence type="predicted"/>
<evidence type="ECO:0000313" key="3">
    <source>
        <dbReference type="Proteomes" id="UP000307440"/>
    </source>
</evidence>
<feature type="region of interest" description="Disordered" evidence="1">
    <location>
        <begin position="481"/>
        <end position="504"/>
    </location>
</feature>
<dbReference type="OrthoDB" id="3269047at2759"/>
<feature type="compositionally biased region" description="Polar residues" evidence="1">
    <location>
        <begin position="144"/>
        <end position="155"/>
    </location>
</feature>
<feature type="region of interest" description="Disordered" evidence="1">
    <location>
        <begin position="85"/>
        <end position="202"/>
    </location>
</feature>
<organism evidence="2 3">
    <name type="scientific">Coprinopsis marcescibilis</name>
    <name type="common">Agaric fungus</name>
    <name type="synonym">Psathyrella marcescibilis</name>
    <dbReference type="NCBI Taxonomy" id="230819"/>
    <lineage>
        <taxon>Eukaryota</taxon>
        <taxon>Fungi</taxon>
        <taxon>Dikarya</taxon>
        <taxon>Basidiomycota</taxon>
        <taxon>Agaricomycotina</taxon>
        <taxon>Agaricomycetes</taxon>
        <taxon>Agaricomycetidae</taxon>
        <taxon>Agaricales</taxon>
        <taxon>Agaricineae</taxon>
        <taxon>Psathyrellaceae</taxon>
        <taxon>Coprinopsis</taxon>
    </lineage>
</organism>
<feature type="region of interest" description="Disordered" evidence="1">
    <location>
        <begin position="300"/>
        <end position="329"/>
    </location>
</feature>
<sequence length="550" mass="58447">MSKTSNVLKPVNADAYSASTAGSKSASHKNAQGNMSIGTSSKDSSQNGQLKKIPRKSSKPIITWFQRKLAGTVRVKRSDAMSPGVAALGIGSAPHTTGRTGRTASSPLPQSTSAKRAVKRESTSATHRTTISLTEDEGTREDSQSFNDDATSLDRSSFARDSLWSPQSALEADDDASVRPIPPSAPPSPSPSRSSSSVLSNPRTFRSMAASTKPTTVLSIELGNGMAHIAQVPPNASPNPVHRIAPHIRHSSSLSNSAHLNSGNSIAFSAFSATQNQSQPPSVRNFGSISSLNFGPTVLSSSPHVQAPLHTSHHPRNNPRPSSPPLDNASVLTLASSAYAMPPRSSGTHAYSIAIPGLGDAGSHYAGSMVFPDGESTSQYLLGDDDRLDDRDIDASVRALRPRSSRRGSWESEVSRWSARVQTRNGTPSLVRERSLWTTNSVRTGAFSTEIPGELDTSKEDDHLSENTDIKVEEPEFLAVEGPDSSNTKEQEAKAGPLPLPLEEGRMLHRPSTETIGNPIVPTDSSITDIEVVEPKVDGQGHKALEKDDA</sequence>
<feature type="compositionally biased region" description="Pro residues" evidence="1">
    <location>
        <begin position="180"/>
        <end position="190"/>
    </location>
</feature>
<name>A0A5C3L9G8_COPMA</name>
<feature type="compositionally biased region" description="Polar residues" evidence="1">
    <location>
        <begin position="123"/>
        <end position="133"/>
    </location>
</feature>
<feature type="compositionally biased region" description="Polar residues" evidence="1">
    <location>
        <begin position="17"/>
        <end position="49"/>
    </location>
</feature>
<protein>
    <submittedName>
        <fullName evidence="2">Uncharacterized protein</fullName>
    </submittedName>
</protein>
<dbReference type="EMBL" id="ML210150">
    <property type="protein sequence ID" value="TFK29312.1"/>
    <property type="molecule type" value="Genomic_DNA"/>
</dbReference>
<reference evidence="2 3" key="1">
    <citation type="journal article" date="2019" name="Nat. Ecol. Evol.">
        <title>Megaphylogeny resolves global patterns of mushroom evolution.</title>
        <authorList>
            <person name="Varga T."/>
            <person name="Krizsan K."/>
            <person name="Foldi C."/>
            <person name="Dima B."/>
            <person name="Sanchez-Garcia M."/>
            <person name="Sanchez-Ramirez S."/>
            <person name="Szollosi G.J."/>
            <person name="Szarkandi J.G."/>
            <person name="Papp V."/>
            <person name="Albert L."/>
            <person name="Andreopoulos W."/>
            <person name="Angelini C."/>
            <person name="Antonin V."/>
            <person name="Barry K.W."/>
            <person name="Bougher N.L."/>
            <person name="Buchanan P."/>
            <person name="Buyck B."/>
            <person name="Bense V."/>
            <person name="Catcheside P."/>
            <person name="Chovatia M."/>
            <person name="Cooper J."/>
            <person name="Damon W."/>
            <person name="Desjardin D."/>
            <person name="Finy P."/>
            <person name="Geml J."/>
            <person name="Haridas S."/>
            <person name="Hughes K."/>
            <person name="Justo A."/>
            <person name="Karasinski D."/>
            <person name="Kautmanova I."/>
            <person name="Kiss B."/>
            <person name="Kocsube S."/>
            <person name="Kotiranta H."/>
            <person name="LaButti K.M."/>
            <person name="Lechner B.E."/>
            <person name="Liimatainen K."/>
            <person name="Lipzen A."/>
            <person name="Lukacs Z."/>
            <person name="Mihaltcheva S."/>
            <person name="Morgado L.N."/>
            <person name="Niskanen T."/>
            <person name="Noordeloos M.E."/>
            <person name="Ohm R.A."/>
            <person name="Ortiz-Santana B."/>
            <person name="Ovrebo C."/>
            <person name="Racz N."/>
            <person name="Riley R."/>
            <person name="Savchenko A."/>
            <person name="Shiryaev A."/>
            <person name="Soop K."/>
            <person name="Spirin V."/>
            <person name="Szebenyi C."/>
            <person name="Tomsovsky M."/>
            <person name="Tulloss R.E."/>
            <person name="Uehling J."/>
            <person name="Grigoriev I.V."/>
            <person name="Vagvolgyi C."/>
            <person name="Papp T."/>
            <person name="Martin F.M."/>
            <person name="Miettinen O."/>
            <person name="Hibbett D.S."/>
            <person name="Nagy L.G."/>
        </authorList>
    </citation>
    <scope>NUCLEOTIDE SEQUENCE [LARGE SCALE GENOMIC DNA]</scope>
    <source>
        <strain evidence="2 3">CBS 121175</strain>
    </source>
</reference>